<proteinExistence type="predicted"/>
<name>A0AA42IYX3_9FIRM</name>
<dbReference type="EMBL" id="JAQIFT010000010">
    <property type="protein sequence ID" value="MDA3730232.1"/>
    <property type="molecule type" value="Genomic_DNA"/>
</dbReference>
<dbReference type="AlphaFoldDB" id="A0AA42IYX3"/>
<evidence type="ECO:0000256" key="1">
    <source>
        <dbReference type="SAM" id="Phobius"/>
    </source>
</evidence>
<keyword evidence="1" id="KW-0472">Membrane</keyword>
<organism evidence="3 4">
    <name type="scientific">Holtiella tumoricola</name>
    <dbReference type="NCBI Taxonomy" id="3018743"/>
    <lineage>
        <taxon>Bacteria</taxon>
        <taxon>Bacillati</taxon>
        <taxon>Bacillota</taxon>
        <taxon>Clostridia</taxon>
        <taxon>Lachnospirales</taxon>
        <taxon>Cellulosilyticaceae</taxon>
        <taxon>Holtiella</taxon>
    </lineage>
</organism>
<gene>
    <name evidence="3" type="ORF">PBV87_01765</name>
</gene>
<dbReference type="Proteomes" id="UP001169242">
    <property type="component" value="Unassembled WGS sequence"/>
</dbReference>
<sequence length="522" mass="61610">MLSIYNENEWLYPDTEVNKNTHAHLHTAQNAYIGFQCILDPQEKFKLCHIQMNWEVEQPIETEVFYLESITVDENTDLEFMTTLDYERCKTFVTRQAPFKVYDCLIPWEKVESYEKRIPLYIQFKVGEGTVGEVRGILKLFIEDESKQQKIVEIVIKLQVYDKRLPEQKDQKLGMMNFFCYDNIIKNHGVTLNSKAYWALYRLYVRRQLEMHCTHIMLPYAKSIRNEKNEVVDFDFTEVIKAGEIALEEGAPFIVGACIAHWGEWNDKGYYLLWEPSIAAESLEGYYQLKKYFCKWQSIVDEKGWNRRIMQSLADEPQVYNALSYRAIASVFRKCVPGVNIIEAVETFNLGGGIDIWVPKQDTYEKHREKFQEIQDAGEQMWYYTCAFPAGKIMNRSMDLPLLVSRYILWMVFYYGLSGFLHWGFNYYIGEDLYHEACCPHKGKKLPAGDAHIIYPGEKDVYRSMRYIAQRAGAQDYELFKALPCIQQEQVRRWMQKLCPSFKVYNTEVEQFESIRKLILES</sequence>
<evidence type="ECO:0000313" key="4">
    <source>
        <dbReference type="Proteomes" id="UP001169242"/>
    </source>
</evidence>
<accession>A0AA42IYX3</accession>
<keyword evidence="4" id="KW-1185">Reference proteome</keyword>
<protein>
    <submittedName>
        <fullName evidence="3">DUF4091 domain-containing protein</fullName>
    </submittedName>
</protein>
<evidence type="ECO:0000259" key="2">
    <source>
        <dbReference type="Pfam" id="PF13320"/>
    </source>
</evidence>
<keyword evidence="1" id="KW-1133">Transmembrane helix</keyword>
<reference evidence="3" key="1">
    <citation type="journal article" date="2023" name="Int. J. Syst. Evol. Microbiol.">
        <title>&lt;i&gt;Holtiella tumoricola&lt;/i&gt; gen. nov. sp. nov., isolated from a human clinical sample.</title>
        <authorList>
            <person name="Allen-Vercoe E."/>
            <person name="Daigneault M.C."/>
            <person name="Vancuren S.J."/>
            <person name="Cochrane K."/>
            <person name="O'Neal L.L."/>
            <person name="Sankaranarayanan K."/>
            <person name="Lawson P.A."/>
        </authorList>
    </citation>
    <scope>NUCLEOTIDE SEQUENCE</scope>
    <source>
        <strain evidence="3">CC70A</strain>
    </source>
</reference>
<dbReference type="RefSeq" id="WP_271010922.1">
    <property type="nucleotide sequence ID" value="NZ_JAQIFT010000010.1"/>
</dbReference>
<comment type="caution">
    <text evidence="3">The sequence shown here is derived from an EMBL/GenBank/DDBJ whole genome shotgun (WGS) entry which is preliminary data.</text>
</comment>
<dbReference type="Pfam" id="PF13320">
    <property type="entry name" value="GH123_cat"/>
    <property type="match status" value="1"/>
</dbReference>
<keyword evidence="1" id="KW-0812">Transmembrane</keyword>
<feature type="transmembrane region" description="Helical" evidence="1">
    <location>
        <begin position="407"/>
        <end position="425"/>
    </location>
</feature>
<feature type="domain" description="Glycoside hydrolase 123 catalytic" evidence="2">
    <location>
        <begin position="289"/>
        <end position="482"/>
    </location>
</feature>
<evidence type="ECO:0000313" key="3">
    <source>
        <dbReference type="EMBL" id="MDA3730232.1"/>
    </source>
</evidence>
<dbReference type="InterPro" id="IPR025150">
    <property type="entry name" value="GH123_cat"/>
</dbReference>